<dbReference type="PANTHER" id="PTHR22984">
    <property type="entry name" value="SERINE/THREONINE-PROTEIN KINASE PIM"/>
    <property type="match status" value="1"/>
</dbReference>
<accession>A0ABQ8F5K3</accession>
<dbReference type="InterPro" id="IPR051138">
    <property type="entry name" value="PIM_Ser/Thr_kinase"/>
</dbReference>
<feature type="domain" description="Protein kinase" evidence="12">
    <location>
        <begin position="153"/>
        <end position="332"/>
    </location>
</feature>
<comment type="subcellular location">
    <subcellularLocation>
        <location evidence="1">Host cell</location>
    </subcellularLocation>
</comment>
<dbReference type="InterPro" id="IPR011009">
    <property type="entry name" value="Kinase-like_dom_sf"/>
</dbReference>
<dbReference type="EMBL" id="JAFCIX010000376">
    <property type="protein sequence ID" value="KAH6592658.1"/>
    <property type="molecule type" value="Genomic_DNA"/>
</dbReference>
<dbReference type="Gene3D" id="3.30.200.20">
    <property type="entry name" value="Phosphorylase Kinase, domain 1"/>
    <property type="match status" value="1"/>
</dbReference>
<dbReference type="Proteomes" id="UP001648503">
    <property type="component" value="Unassembled WGS sequence"/>
</dbReference>
<proteinExistence type="predicted"/>
<keyword evidence="5" id="KW-0547">Nucleotide-binding</keyword>
<comment type="catalytic activity">
    <reaction evidence="9">
        <text>L-seryl-[protein] + ATP = O-phospho-L-seryl-[protein] + ADP + H(+)</text>
        <dbReference type="Rhea" id="RHEA:17989"/>
        <dbReference type="Rhea" id="RHEA-COMP:9863"/>
        <dbReference type="Rhea" id="RHEA-COMP:11604"/>
        <dbReference type="ChEBI" id="CHEBI:15378"/>
        <dbReference type="ChEBI" id="CHEBI:29999"/>
        <dbReference type="ChEBI" id="CHEBI:30616"/>
        <dbReference type="ChEBI" id="CHEBI:83421"/>
        <dbReference type="ChEBI" id="CHEBI:456216"/>
        <dbReference type="EC" id="2.7.11.1"/>
    </reaction>
</comment>
<dbReference type="Gene3D" id="1.10.510.10">
    <property type="entry name" value="Transferase(Phosphotransferase) domain 1"/>
    <property type="match status" value="1"/>
</dbReference>
<gene>
    <name evidence="13" type="ORF">BASA50_007946</name>
</gene>
<evidence type="ECO:0000256" key="4">
    <source>
        <dbReference type="ARBA" id="ARBA00022679"/>
    </source>
</evidence>
<dbReference type="InterPro" id="IPR000719">
    <property type="entry name" value="Prot_kinase_dom"/>
</dbReference>
<feature type="region of interest" description="Disordered" evidence="10">
    <location>
        <begin position="39"/>
        <end position="76"/>
    </location>
</feature>
<feature type="chain" id="PRO_5046031583" description="non-specific serine/threonine protein kinase" evidence="11">
    <location>
        <begin position="19"/>
        <end position="332"/>
    </location>
</feature>
<keyword evidence="4" id="KW-0808">Transferase</keyword>
<evidence type="ECO:0000256" key="10">
    <source>
        <dbReference type="SAM" id="MobiDB-lite"/>
    </source>
</evidence>
<evidence type="ECO:0000256" key="2">
    <source>
        <dbReference type="ARBA" id="ARBA00012513"/>
    </source>
</evidence>
<keyword evidence="6" id="KW-0418">Kinase</keyword>
<dbReference type="PROSITE" id="PS50011">
    <property type="entry name" value="PROTEIN_KINASE_DOM"/>
    <property type="match status" value="1"/>
</dbReference>
<dbReference type="EC" id="2.7.11.1" evidence="2"/>
<evidence type="ECO:0000313" key="13">
    <source>
        <dbReference type="EMBL" id="KAH6592658.1"/>
    </source>
</evidence>
<evidence type="ECO:0000259" key="12">
    <source>
        <dbReference type="PROSITE" id="PS50011"/>
    </source>
</evidence>
<evidence type="ECO:0000256" key="7">
    <source>
        <dbReference type="ARBA" id="ARBA00022840"/>
    </source>
</evidence>
<evidence type="ECO:0000256" key="5">
    <source>
        <dbReference type="ARBA" id="ARBA00022741"/>
    </source>
</evidence>
<protein>
    <recommendedName>
        <fullName evidence="2">non-specific serine/threonine protein kinase</fullName>
        <ecNumber evidence="2">2.7.11.1</ecNumber>
    </recommendedName>
</protein>
<name>A0ABQ8F5K3_9FUNG</name>
<comment type="caution">
    <text evidence="13">The sequence shown here is derived from an EMBL/GenBank/DDBJ whole genome shotgun (WGS) entry which is preliminary data.</text>
</comment>
<reference evidence="13 14" key="1">
    <citation type="submission" date="2021-02" db="EMBL/GenBank/DDBJ databases">
        <title>Variation within the Batrachochytrium salamandrivorans European outbreak.</title>
        <authorList>
            <person name="Kelly M."/>
            <person name="Pasmans F."/>
            <person name="Shea T.P."/>
            <person name="Munoz J.F."/>
            <person name="Carranza S."/>
            <person name="Cuomo C.A."/>
            <person name="Martel A."/>
        </authorList>
    </citation>
    <scope>NUCLEOTIDE SEQUENCE [LARGE SCALE GENOMIC DNA]</scope>
    <source>
        <strain evidence="13 14">AMFP18/2</strain>
    </source>
</reference>
<evidence type="ECO:0000256" key="9">
    <source>
        <dbReference type="ARBA" id="ARBA00048679"/>
    </source>
</evidence>
<evidence type="ECO:0000256" key="8">
    <source>
        <dbReference type="ARBA" id="ARBA00047899"/>
    </source>
</evidence>
<feature type="compositionally biased region" description="Polar residues" evidence="10">
    <location>
        <begin position="57"/>
        <end position="72"/>
    </location>
</feature>
<dbReference type="SUPFAM" id="SSF56112">
    <property type="entry name" value="Protein kinase-like (PK-like)"/>
    <property type="match status" value="1"/>
</dbReference>
<evidence type="ECO:0000256" key="1">
    <source>
        <dbReference type="ARBA" id="ARBA00004340"/>
    </source>
</evidence>
<evidence type="ECO:0000256" key="3">
    <source>
        <dbReference type="ARBA" id="ARBA00022527"/>
    </source>
</evidence>
<evidence type="ECO:0000313" key="14">
    <source>
        <dbReference type="Proteomes" id="UP001648503"/>
    </source>
</evidence>
<evidence type="ECO:0000256" key="11">
    <source>
        <dbReference type="SAM" id="SignalP"/>
    </source>
</evidence>
<evidence type="ECO:0000256" key="6">
    <source>
        <dbReference type="ARBA" id="ARBA00022777"/>
    </source>
</evidence>
<keyword evidence="3" id="KW-0723">Serine/threonine-protein kinase</keyword>
<dbReference type="PANTHER" id="PTHR22984:SF25">
    <property type="entry name" value="PROTEIN KINASE DOMAIN-CONTAINING PROTEIN"/>
    <property type="match status" value="1"/>
</dbReference>
<keyword evidence="7" id="KW-0067">ATP-binding</keyword>
<organism evidence="13 14">
    <name type="scientific">Batrachochytrium salamandrivorans</name>
    <dbReference type="NCBI Taxonomy" id="1357716"/>
    <lineage>
        <taxon>Eukaryota</taxon>
        <taxon>Fungi</taxon>
        <taxon>Fungi incertae sedis</taxon>
        <taxon>Chytridiomycota</taxon>
        <taxon>Chytridiomycota incertae sedis</taxon>
        <taxon>Chytridiomycetes</taxon>
        <taxon>Rhizophydiales</taxon>
        <taxon>Rhizophydiales incertae sedis</taxon>
        <taxon>Batrachochytrium</taxon>
    </lineage>
</organism>
<keyword evidence="14" id="KW-1185">Reference proteome</keyword>
<keyword evidence="11" id="KW-0732">Signal</keyword>
<feature type="signal peptide" evidence="11">
    <location>
        <begin position="1"/>
        <end position="18"/>
    </location>
</feature>
<comment type="catalytic activity">
    <reaction evidence="8">
        <text>L-threonyl-[protein] + ATP = O-phospho-L-threonyl-[protein] + ADP + H(+)</text>
        <dbReference type="Rhea" id="RHEA:46608"/>
        <dbReference type="Rhea" id="RHEA-COMP:11060"/>
        <dbReference type="Rhea" id="RHEA-COMP:11605"/>
        <dbReference type="ChEBI" id="CHEBI:15378"/>
        <dbReference type="ChEBI" id="CHEBI:30013"/>
        <dbReference type="ChEBI" id="CHEBI:30616"/>
        <dbReference type="ChEBI" id="CHEBI:61977"/>
        <dbReference type="ChEBI" id="CHEBI:456216"/>
        <dbReference type="EC" id="2.7.11.1"/>
    </reaction>
</comment>
<sequence>MFDLLLWIVHHFITHYAGQPNQGNNDDGDGVDQAFGLKKATGLPQRTTPPTLPKALQESNSPDQNGASSSVDPQPANGCKDGYWFLDLFNMCPQQQSPPESQPFISYIPFQSDEMPLPVLVGESEVESYNQDRNIEQYRKFTEKEAQYFRSEYHIEKELGKGRSGVVYLATRNSDGMEVVYKSIPYKNVNGYTLEPITSPICHVPNPPVCSKEPSAIQCIVYSKKPSVEQCMSPRPPNLLVPYEYMLQMYLSRPGHDNPYVPKVFDYFILEDEYIAVMEYFGGDWVNFLSYRKERIRLEVSDARDIVREVVEAMIYLKQYNVLHRDIHGMSQ</sequence>